<sequence length="307" mass="32690">MEEQIAGLGTILVDDIMIVEETPRIDEKRDAADDARQVGGPVPTALALLARLGLRSRFLGCWGDDADGTYIESVLQKDGIGFPASSRRSDGRTGHAHVWVEAGSGRRTVVCRRPSGGAANGPVDAAELLDVGWLHLDGWPPDRAVEAARIVHGRGGRVSIDAGSPRPRMGEIIAVADLVNCPRRFLERYLDESDPVTGGHRLLSMGARCVTVTDGAEGAWLIDRSAAWHCPALPLDRITDTNGAGDVFCGGLLYGCLVGWEPPERLRFACAAAGLKCRERGNRAALPGLADVTSAMERLTVQPLSAS</sequence>
<dbReference type="EMBL" id="CP036275">
    <property type="protein sequence ID" value="QDU41428.1"/>
    <property type="molecule type" value="Genomic_DNA"/>
</dbReference>
<dbReference type="InterPro" id="IPR029056">
    <property type="entry name" value="Ribokinase-like"/>
</dbReference>
<feature type="domain" description="Carbohydrate kinase PfkB" evidence="3">
    <location>
        <begin position="12"/>
        <end position="287"/>
    </location>
</feature>
<accession>A0A517ZG17</accession>
<keyword evidence="5" id="KW-1185">Reference proteome</keyword>
<reference evidence="4 5" key="1">
    <citation type="submission" date="2019-02" db="EMBL/GenBank/DDBJ databases">
        <title>Deep-cultivation of Planctomycetes and their phenomic and genomic characterization uncovers novel biology.</title>
        <authorList>
            <person name="Wiegand S."/>
            <person name="Jogler M."/>
            <person name="Boedeker C."/>
            <person name="Pinto D."/>
            <person name="Vollmers J."/>
            <person name="Rivas-Marin E."/>
            <person name="Kohn T."/>
            <person name="Peeters S.H."/>
            <person name="Heuer A."/>
            <person name="Rast P."/>
            <person name="Oberbeckmann S."/>
            <person name="Bunk B."/>
            <person name="Jeske O."/>
            <person name="Meyerdierks A."/>
            <person name="Storesund J.E."/>
            <person name="Kallscheuer N."/>
            <person name="Luecker S."/>
            <person name="Lage O.M."/>
            <person name="Pohl T."/>
            <person name="Merkel B.J."/>
            <person name="Hornburger P."/>
            <person name="Mueller R.-W."/>
            <person name="Bruemmer F."/>
            <person name="Labrenz M."/>
            <person name="Spormann A.M."/>
            <person name="Op den Camp H."/>
            <person name="Overmann J."/>
            <person name="Amann R."/>
            <person name="Jetten M.S.M."/>
            <person name="Mascher T."/>
            <person name="Medema M.H."/>
            <person name="Devos D.P."/>
            <person name="Kaster A.-K."/>
            <person name="Ovreas L."/>
            <person name="Rohde M."/>
            <person name="Galperin M.Y."/>
            <person name="Jogler C."/>
        </authorList>
    </citation>
    <scope>NUCLEOTIDE SEQUENCE [LARGE SCALE GENOMIC DNA]</scope>
    <source>
        <strain evidence="4 5">Mal4</strain>
    </source>
</reference>
<dbReference type="PROSITE" id="PS00584">
    <property type="entry name" value="PFKB_KINASES_2"/>
    <property type="match status" value="1"/>
</dbReference>
<dbReference type="PANTHER" id="PTHR42774:SF3">
    <property type="entry name" value="KETOHEXOKINASE"/>
    <property type="match status" value="1"/>
</dbReference>
<dbReference type="OrthoDB" id="9813569at2"/>
<dbReference type="InterPro" id="IPR002173">
    <property type="entry name" value="Carboh/pur_kinase_PfkB_CS"/>
</dbReference>
<dbReference type="SUPFAM" id="SSF53613">
    <property type="entry name" value="Ribokinase-like"/>
    <property type="match status" value="1"/>
</dbReference>
<dbReference type="RefSeq" id="WP_145372819.1">
    <property type="nucleotide sequence ID" value="NZ_CP036275.1"/>
</dbReference>
<organism evidence="4 5">
    <name type="scientific">Maioricimonas rarisocia</name>
    <dbReference type="NCBI Taxonomy" id="2528026"/>
    <lineage>
        <taxon>Bacteria</taxon>
        <taxon>Pseudomonadati</taxon>
        <taxon>Planctomycetota</taxon>
        <taxon>Planctomycetia</taxon>
        <taxon>Planctomycetales</taxon>
        <taxon>Planctomycetaceae</taxon>
        <taxon>Maioricimonas</taxon>
    </lineage>
</organism>
<keyword evidence="1 4" id="KW-0808">Transferase</keyword>
<evidence type="ECO:0000313" key="4">
    <source>
        <dbReference type="EMBL" id="QDU41428.1"/>
    </source>
</evidence>
<gene>
    <name evidence="4" type="primary">kdgK_4</name>
    <name evidence="4" type="ORF">Mal4_57950</name>
</gene>
<dbReference type="InterPro" id="IPR011611">
    <property type="entry name" value="PfkB_dom"/>
</dbReference>
<evidence type="ECO:0000256" key="2">
    <source>
        <dbReference type="ARBA" id="ARBA00022777"/>
    </source>
</evidence>
<dbReference type="GO" id="GO:0008673">
    <property type="term" value="F:2-dehydro-3-deoxygluconokinase activity"/>
    <property type="evidence" value="ECO:0007669"/>
    <property type="project" value="UniProtKB-EC"/>
</dbReference>
<dbReference type="KEGG" id="mri:Mal4_57950"/>
<dbReference type="EC" id="2.7.1.45" evidence="4"/>
<evidence type="ECO:0000256" key="1">
    <source>
        <dbReference type="ARBA" id="ARBA00022679"/>
    </source>
</evidence>
<name>A0A517ZG17_9PLAN</name>
<dbReference type="InterPro" id="IPR052562">
    <property type="entry name" value="Ketohexokinase-related"/>
</dbReference>
<dbReference type="Gene3D" id="3.40.1190.20">
    <property type="match status" value="1"/>
</dbReference>
<dbReference type="Pfam" id="PF00294">
    <property type="entry name" value="PfkB"/>
    <property type="match status" value="1"/>
</dbReference>
<dbReference type="PANTHER" id="PTHR42774">
    <property type="entry name" value="PHOSPHOTRANSFERASE SYSTEM TRANSPORT PROTEIN"/>
    <property type="match status" value="1"/>
</dbReference>
<evidence type="ECO:0000259" key="3">
    <source>
        <dbReference type="Pfam" id="PF00294"/>
    </source>
</evidence>
<dbReference type="AlphaFoldDB" id="A0A517ZG17"/>
<evidence type="ECO:0000313" key="5">
    <source>
        <dbReference type="Proteomes" id="UP000320496"/>
    </source>
</evidence>
<protein>
    <submittedName>
        <fullName evidence="4">2-dehydro-3-deoxygluconokinase</fullName>
        <ecNumber evidence="4">2.7.1.45</ecNumber>
    </submittedName>
</protein>
<keyword evidence="2 4" id="KW-0418">Kinase</keyword>
<dbReference type="Proteomes" id="UP000320496">
    <property type="component" value="Chromosome"/>
</dbReference>
<proteinExistence type="predicted"/>